<evidence type="ECO:0000256" key="1">
    <source>
        <dbReference type="ARBA" id="ARBA00004429"/>
    </source>
</evidence>
<sequence>MLVIAGYLVTILSVFGGFALAGGHLYALFQPIEFLMIGGAALGSFIVGNSMKVIKATISGVFSTLKGFHYSRAFYVELLSLMFEIVNKIKKDGVLAIEADIENPTQSAIFRRYPLILKEASLMEFLCDYLRLIATGRIDAHQLEMLMEQDIETLESEMEQPIHAIQKVSDSMPAFGIVAAVMGVVHTMESMGIPPEQLGGLIAKAMVGTFLGVLLGYGFTAPLAVLLEHKMNASVKVLNAVRVILLASVNQFSPAIAVEFGRKIIYSNDRPNGRELEETLKELKQNSKAAV</sequence>
<evidence type="ECO:0000256" key="12">
    <source>
        <dbReference type="ARBA" id="ARBA00023136"/>
    </source>
</evidence>
<dbReference type="PATRIC" id="fig|45065.4.peg.1112"/>
<keyword evidence="12" id="KW-0472">Membrane</keyword>
<comment type="caution">
    <text evidence="13">The sequence shown here is derived from an EMBL/GenBank/DDBJ whole genome shotgun (WGS) entry which is preliminary data.</text>
</comment>
<proteinExistence type="inferred from homology"/>
<name>A0A0W0TWT4_9GAMM</name>
<keyword evidence="5" id="KW-0145">Chemotaxis</keyword>
<keyword evidence="13" id="KW-0282">Flagellum</keyword>
<dbReference type="EMBL" id="LNYC01000037">
    <property type="protein sequence ID" value="KTD00126.1"/>
    <property type="molecule type" value="Genomic_DNA"/>
</dbReference>
<keyword evidence="9" id="KW-0375">Hydrogen ion transport</keyword>
<evidence type="ECO:0000256" key="4">
    <source>
        <dbReference type="ARBA" id="ARBA00022475"/>
    </source>
</evidence>
<accession>A0A0W0TWT4</accession>
<comment type="subcellular location">
    <subcellularLocation>
        <location evidence="1">Cell inner membrane</location>
        <topology evidence="1">Multi-pass membrane protein</topology>
    </subcellularLocation>
</comment>
<dbReference type="InterPro" id="IPR000540">
    <property type="entry name" value="Flag_MotA_CS"/>
</dbReference>
<evidence type="ECO:0000256" key="10">
    <source>
        <dbReference type="ARBA" id="ARBA00022989"/>
    </source>
</evidence>
<reference evidence="13 14" key="1">
    <citation type="submission" date="2015-11" db="EMBL/GenBank/DDBJ databases">
        <title>Genomic analysis of 38 Legionella species identifies large and diverse effector repertoires.</title>
        <authorList>
            <person name="Burstein D."/>
            <person name="Amaro F."/>
            <person name="Zusman T."/>
            <person name="Lifshitz Z."/>
            <person name="Cohen O."/>
            <person name="Gilbert J.A."/>
            <person name="Pupko T."/>
            <person name="Shuman H.A."/>
            <person name="Segal G."/>
        </authorList>
    </citation>
    <scope>NUCLEOTIDE SEQUENCE [LARGE SCALE GENOMIC DNA]</scope>
    <source>
        <strain evidence="13 14">ATCC 49504</strain>
    </source>
</reference>
<dbReference type="GO" id="GO:0005886">
    <property type="term" value="C:plasma membrane"/>
    <property type="evidence" value="ECO:0007669"/>
    <property type="project" value="UniProtKB-SubCell"/>
</dbReference>
<evidence type="ECO:0000256" key="9">
    <source>
        <dbReference type="ARBA" id="ARBA00022781"/>
    </source>
</evidence>
<dbReference type="GO" id="GO:0071978">
    <property type="term" value="P:bacterial-type flagellum-dependent swarming motility"/>
    <property type="evidence" value="ECO:0007669"/>
    <property type="project" value="InterPro"/>
</dbReference>
<evidence type="ECO:0000256" key="3">
    <source>
        <dbReference type="ARBA" id="ARBA00022448"/>
    </source>
</evidence>
<dbReference type="InterPro" id="IPR002898">
    <property type="entry name" value="MotA_ExbB_proton_chnl"/>
</dbReference>
<evidence type="ECO:0000256" key="5">
    <source>
        <dbReference type="ARBA" id="ARBA00022500"/>
    </source>
</evidence>
<keyword evidence="10" id="KW-1133">Transmembrane helix</keyword>
<dbReference type="PROSITE" id="PS01307">
    <property type="entry name" value="MOTA"/>
    <property type="match status" value="1"/>
</dbReference>
<evidence type="ECO:0000256" key="2">
    <source>
        <dbReference type="ARBA" id="ARBA00008038"/>
    </source>
</evidence>
<dbReference type="GO" id="GO:0006935">
    <property type="term" value="P:chemotaxis"/>
    <property type="evidence" value="ECO:0007669"/>
    <property type="project" value="UniProtKB-KW"/>
</dbReference>
<evidence type="ECO:0000256" key="7">
    <source>
        <dbReference type="ARBA" id="ARBA00022692"/>
    </source>
</evidence>
<dbReference type="RefSeq" id="WP_028386916.1">
    <property type="nucleotide sequence ID" value="NZ_CAAAHN010000001.1"/>
</dbReference>
<comment type="similarity">
    <text evidence="2">Belongs to the MotA family.</text>
</comment>
<dbReference type="Pfam" id="PF01618">
    <property type="entry name" value="MotA_ExbB"/>
    <property type="match status" value="1"/>
</dbReference>
<keyword evidence="8" id="KW-0283">Flagellar rotation</keyword>
<keyword evidence="6" id="KW-0997">Cell inner membrane</keyword>
<keyword evidence="14" id="KW-1185">Reference proteome</keyword>
<keyword evidence="13" id="KW-0966">Cell projection</keyword>
<dbReference type="OrthoDB" id="9782603at2"/>
<evidence type="ECO:0000256" key="6">
    <source>
        <dbReference type="ARBA" id="ARBA00022519"/>
    </source>
</evidence>
<evidence type="ECO:0000313" key="13">
    <source>
        <dbReference type="EMBL" id="KTD00126.1"/>
    </source>
</evidence>
<dbReference type="InterPro" id="IPR046786">
    <property type="entry name" value="MotA_N"/>
</dbReference>
<gene>
    <name evidence="13" type="primary">motA2</name>
    <name evidence="13" type="ORF">Lgee_1038</name>
</gene>
<dbReference type="Pfam" id="PF20560">
    <property type="entry name" value="MotA_N"/>
    <property type="match status" value="1"/>
</dbReference>
<dbReference type="InterPro" id="IPR022522">
    <property type="entry name" value="Flagellar_motor_stator_MotA"/>
</dbReference>
<dbReference type="InterPro" id="IPR047055">
    <property type="entry name" value="MotA-like"/>
</dbReference>
<dbReference type="Proteomes" id="UP000054785">
    <property type="component" value="Unassembled WGS sequence"/>
</dbReference>
<dbReference type="GO" id="GO:1902600">
    <property type="term" value="P:proton transmembrane transport"/>
    <property type="evidence" value="ECO:0007669"/>
    <property type="project" value="UniProtKB-KW"/>
</dbReference>
<keyword evidence="4" id="KW-1003">Cell membrane</keyword>
<dbReference type="AlphaFoldDB" id="A0A0W0TWT4"/>
<evidence type="ECO:0000256" key="8">
    <source>
        <dbReference type="ARBA" id="ARBA00022779"/>
    </source>
</evidence>
<protein>
    <submittedName>
        <fullName evidence="13">Flagellar motor protein MotA</fullName>
    </submittedName>
</protein>
<dbReference type="NCBIfam" id="TIGR03818">
    <property type="entry name" value="MotA1"/>
    <property type="match status" value="1"/>
</dbReference>
<keyword evidence="3" id="KW-0813">Transport</keyword>
<evidence type="ECO:0000256" key="11">
    <source>
        <dbReference type="ARBA" id="ARBA00023065"/>
    </source>
</evidence>
<keyword evidence="11" id="KW-0406">Ion transport</keyword>
<dbReference type="STRING" id="45065.Lgee_1038"/>
<evidence type="ECO:0000313" key="14">
    <source>
        <dbReference type="Proteomes" id="UP000054785"/>
    </source>
</evidence>
<keyword evidence="7" id="KW-0812">Transmembrane</keyword>
<dbReference type="PANTHER" id="PTHR30433">
    <property type="entry name" value="CHEMOTAXIS PROTEIN MOTA"/>
    <property type="match status" value="1"/>
</dbReference>
<organism evidence="13 14">
    <name type="scientific">Legionella geestiana</name>
    <dbReference type="NCBI Taxonomy" id="45065"/>
    <lineage>
        <taxon>Bacteria</taxon>
        <taxon>Pseudomonadati</taxon>
        <taxon>Pseudomonadota</taxon>
        <taxon>Gammaproteobacteria</taxon>
        <taxon>Legionellales</taxon>
        <taxon>Legionellaceae</taxon>
        <taxon>Legionella</taxon>
    </lineage>
</organism>
<dbReference type="PANTHER" id="PTHR30433:SF4">
    <property type="entry name" value="MOTILITY PROTEIN A"/>
    <property type="match status" value="1"/>
</dbReference>
<keyword evidence="13" id="KW-0969">Cilium</keyword>